<accession>A0AAV3ZGT2</accession>
<keyword evidence="3" id="KW-1185">Reference proteome</keyword>
<feature type="compositionally biased region" description="Basic and acidic residues" evidence="1">
    <location>
        <begin position="12"/>
        <end position="24"/>
    </location>
</feature>
<reference evidence="2 3" key="1">
    <citation type="journal article" date="2021" name="Elife">
        <title>Chloroplast acquisition without the gene transfer in kleptoplastic sea slugs, Plakobranchus ocellatus.</title>
        <authorList>
            <person name="Maeda T."/>
            <person name="Takahashi S."/>
            <person name="Yoshida T."/>
            <person name="Shimamura S."/>
            <person name="Takaki Y."/>
            <person name="Nagai Y."/>
            <person name="Toyoda A."/>
            <person name="Suzuki Y."/>
            <person name="Arimoto A."/>
            <person name="Ishii H."/>
            <person name="Satoh N."/>
            <person name="Nishiyama T."/>
            <person name="Hasebe M."/>
            <person name="Maruyama T."/>
            <person name="Minagawa J."/>
            <person name="Obokata J."/>
            <person name="Shigenobu S."/>
        </authorList>
    </citation>
    <scope>NUCLEOTIDE SEQUENCE [LARGE SCALE GENOMIC DNA]</scope>
</reference>
<dbReference type="AlphaFoldDB" id="A0AAV3ZGT2"/>
<gene>
    <name evidence="2" type="ORF">PoB_002026500</name>
</gene>
<evidence type="ECO:0000313" key="2">
    <source>
        <dbReference type="EMBL" id="GFN93759.1"/>
    </source>
</evidence>
<organism evidence="2 3">
    <name type="scientific">Plakobranchus ocellatus</name>
    <dbReference type="NCBI Taxonomy" id="259542"/>
    <lineage>
        <taxon>Eukaryota</taxon>
        <taxon>Metazoa</taxon>
        <taxon>Spiralia</taxon>
        <taxon>Lophotrochozoa</taxon>
        <taxon>Mollusca</taxon>
        <taxon>Gastropoda</taxon>
        <taxon>Heterobranchia</taxon>
        <taxon>Euthyneura</taxon>
        <taxon>Panpulmonata</taxon>
        <taxon>Sacoglossa</taxon>
        <taxon>Placobranchoidea</taxon>
        <taxon>Plakobranchidae</taxon>
        <taxon>Plakobranchus</taxon>
    </lineage>
</organism>
<name>A0AAV3ZGT2_9GAST</name>
<dbReference type="EMBL" id="BLXT01002371">
    <property type="protein sequence ID" value="GFN93759.1"/>
    <property type="molecule type" value="Genomic_DNA"/>
</dbReference>
<protein>
    <submittedName>
        <fullName evidence="2">Uncharacterized protein</fullName>
    </submittedName>
</protein>
<feature type="region of interest" description="Disordered" evidence="1">
    <location>
        <begin position="1"/>
        <end position="25"/>
    </location>
</feature>
<evidence type="ECO:0000313" key="3">
    <source>
        <dbReference type="Proteomes" id="UP000735302"/>
    </source>
</evidence>
<dbReference type="Proteomes" id="UP000735302">
    <property type="component" value="Unassembled WGS sequence"/>
</dbReference>
<comment type="caution">
    <text evidence="2">The sequence shown here is derived from an EMBL/GenBank/DDBJ whole genome shotgun (WGS) entry which is preliminary data.</text>
</comment>
<evidence type="ECO:0000256" key="1">
    <source>
        <dbReference type="SAM" id="MobiDB-lite"/>
    </source>
</evidence>
<sequence>MKSTVQWANENEIMKEKEKREGDQNFHIQVQRPKVQRSSPQFTQENNADSGQWLLGVLTIGSDQTMSVSQQFSSYSSYPTTSSPLAPSQVGYAFDMEWSS</sequence>
<proteinExistence type="predicted"/>